<reference evidence="1" key="1">
    <citation type="submission" date="2018-05" db="EMBL/GenBank/DDBJ databases">
        <authorList>
            <person name="Lanie J.A."/>
            <person name="Ng W.-L."/>
            <person name="Kazmierczak K.M."/>
            <person name="Andrzejewski T.M."/>
            <person name="Davidsen T.M."/>
            <person name="Wayne K.J."/>
            <person name="Tettelin H."/>
            <person name="Glass J.I."/>
            <person name="Rusch D."/>
            <person name="Podicherti R."/>
            <person name="Tsui H.-C.T."/>
            <person name="Winkler M.E."/>
        </authorList>
    </citation>
    <scope>NUCLEOTIDE SEQUENCE</scope>
</reference>
<dbReference type="Gene3D" id="2.10.10.30">
    <property type="match status" value="1"/>
</dbReference>
<evidence type="ECO:0008006" key="2">
    <source>
        <dbReference type="Google" id="ProtNLM"/>
    </source>
</evidence>
<protein>
    <recommendedName>
        <fullName evidence="2">Major tropism determinant N-terminal domain-containing protein</fullName>
    </recommendedName>
</protein>
<proteinExistence type="predicted"/>
<feature type="non-terminal residue" evidence="1">
    <location>
        <position position="117"/>
    </location>
</feature>
<dbReference type="EMBL" id="UINC01229961">
    <property type="protein sequence ID" value="SVE61888.1"/>
    <property type="molecule type" value="Genomic_DNA"/>
</dbReference>
<evidence type="ECO:0000313" key="1">
    <source>
        <dbReference type="EMBL" id="SVE61888.1"/>
    </source>
</evidence>
<organism evidence="1">
    <name type="scientific">marine metagenome</name>
    <dbReference type="NCBI Taxonomy" id="408172"/>
    <lineage>
        <taxon>unclassified sequences</taxon>
        <taxon>metagenomes</taxon>
        <taxon>ecological metagenomes</taxon>
    </lineage>
</organism>
<sequence length="117" mass="12208">MAQIIKHRRGNAEELGTTTLYKGEMGVTTGSSVAGGLANPIVHIGDGANAGGFVVGRLQYGTSTPNISSGYNATLNDILFYNQHTNKLERLHQSGNESLDLSGNITSGTISGSIEIT</sequence>
<accession>A0A383F0H7</accession>
<gene>
    <name evidence="1" type="ORF">METZ01_LOCUS514742</name>
</gene>
<dbReference type="AlphaFoldDB" id="A0A383F0H7"/>
<name>A0A383F0H7_9ZZZZ</name>